<dbReference type="EMBL" id="AGWK01000026">
    <property type="protein sequence ID" value="EHO71863.1"/>
    <property type="molecule type" value="Genomic_DNA"/>
</dbReference>
<evidence type="ECO:0000313" key="2">
    <source>
        <dbReference type="Proteomes" id="UP000016023"/>
    </source>
</evidence>
<dbReference type="STRING" id="883158.HMPREF9140_00804"/>
<evidence type="ECO:0000313" key="1">
    <source>
        <dbReference type="EMBL" id="EHO71863.1"/>
    </source>
</evidence>
<proteinExistence type="predicted"/>
<comment type="caution">
    <text evidence="1">The sequence shown here is derived from an EMBL/GenBank/DDBJ whole genome shotgun (WGS) entry which is preliminary data.</text>
</comment>
<dbReference type="HOGENOM" id="CLU_911720_0_0_10"/>
<organism evidence="1 2">
    <name type="scientific">Prevotella micans F0438</name>
    <dbReference type="NCBI Taxonomy" id="883158"/>
    <lineage>
        <taxon>Bacteria</taxon>
        <taxon>Pseudomonadati</taxon>
        <taxon>Bacteroidota</taxon>
        <taxon>Bacteroidia</taxon>
        <taxon>Bacteroidales</taxon>
        <taxon>Prevotellaceae</taxon>
        <taxon>Prevotella</taxon>
    </lineage>
</organism>
<sequence length="303" mass="33683">MKKILFTAIMAAVIGLGLTCCGNKNKVENSNKADSTEISADSGTASKLDLFPWDFPKEFKLEGVELGQEVLAPSGYKNAIEKNKDLLDNSNVFYNFTVTRVPNDKTLFIKMFGDEFEIPNPLVIPIPKGQKAKVGDIVLTWWQSGSGMQRAIVTDASDPEIPKVCYLDLNYEDDGKGFANEHANEQLKPNSFLVMKNGEWMSGATVAVMDDGEWKKATILNVTDDKVLVIGFIGKIKAYKRSDCKLIPLVPEYKVGDHVKAVFVTGFADDYKVTKIDQKIGRVWVEHRGKIEPKSILEVVKDL</sequence>
<gene>
    <name evidence="1" type="ORF">HMPREF9140_00804</name>
</gene>
<dbReference type="eggNOG" id="ENOG50345Q1">
    <property type="taxonomic scope" value="Bacteria"/>
</dbReference>
<dbReference type="RefSeq" id="WP_006951901.1">
    <property type="nucleotide sequence ID" value="NZ_JH594521.1"/>
</dbReference>
<protein>
    <submittedName>
        <fullName evidence="1">Uncharacterized protein</fullName>
    </submittedName>
</protein>
<reference evidence="1 2" key="1">
    <citation type="submission" date="2011-12" db="EMBL/GenBank/DDBJ databases">
        <title>The Genome Sequence of Prevotella micans F0438.</title>
        <authorList>
            <consortium name="The Broad Institute Genome Sequencing Platform"/>
            <person name="Earl A."/>
            <person name="Ward D."/>
            <person name="Feldgarden M."/>
            <person name="Gevers D."/>
            <person name="Izard J."/>
            <person name="Baranova O.V."/>
            <person name="Blanton J.M."/>
            <person name="Wade W.G."/>
            <person name="Dewhirst F.E."/>
            <person name="Young S.K."/>
            <person name="Zeng Q."/>
            <person name="Gargeya S."/>
            <person name="Fitzgerald M."/>
            <person name="Haas B."/>
            <person name="Abouelleil A."/>
            <person name="Alvarado L."/>
            <person name="Arachchi H.M."/>
            <person name="Berlin A."/>
            <person name="Chapman S.B."/>
            <person name="Gearin G."/>
            <person name="Goldberg J."/>
            <person name="Griggs A."/>
            <person name="Gujja S."/>
            <person name="Hansen M."/>
            <person name="Heiman D."/>
            <person name="Howarth C."/>
            <person name="Larimer J."/>
            <person name="Lui A."/>
            <person name="MacDonald P.J.P."/>
            <person name="McCowen C."/>
            <person name="Montmayeur A."/>
            <person name="Murphy C."/>
            <person name="Neiman D."/>
            <person name="Pearson M."/>
            <person name="Priest M."/>
            <person name="Roberts A."/>
            <person name="Saif S."/>
            <person name="Shea T."/>
            <person name="Sisk P."/>
            <person name="Stolte C."/>
            <person name="Sykes S."/>
            <person name="Wortman J."/>
            <person name="Nusbaum C."/>
            <person name="Birren B."/>
        </authorList>
    </citation>
    <scope>NUCLEOTIDE SEQUENCE [LARGE SCALE GENOMIC DNA]</scope>
    <source>
        <strain evidence="1 2">F0438</strain>
    </source>
</reference>
<dbReference type="AlphaFoldDB" id="H1Q1L6"/>
<keyword evidence="2" id="KW-1185">Reference proteome</keyword>
<accession>H1Q1L6</accession>
<dbReference type="PATRIC" id="fig|883158.3.peg.812"/>
<name>H1Q1L6_9BACT</name>
<dbReference type="Proteomes" id="UP000016023">
    <property type="component" value="Unassembled WGS sequence"/>
</dbReference>